<evidence type="ECO:0000313" key="3">
    <source>
        <dbReference type="RefSeq" id="XP_033455349.1"/>
    </source>
</evidence>
<organism evidence="3">
    <name type="scientific">Dissoconium aciculare CBS 342.82</name>
    <dbReference type="NCBI Taxonomy" id="1314786"/>
    <lineage>
        <taxon>Eukaryota</taxon>
        <taxon>Fungi</taxon>
        <taxon>Dikarya</taxon>
        <taxon>Ascomycota</taxon>
        <taxon>Pezizomycotina</taxon>
        <taxon>Dothideomycetes</taxon>
        <taxon>Dothideomycetidae</taxon>
        <taxon>Mycosphaerellales</taxon>
        <taxon>Dissoconiaceae</taxon>
        <taxon>Dissoconium</taxon>
    </lineage>
</organism>
<feature type="domain" description="3'-5' exonuclease" evidence="1">
    <location>
        <begin position="57"/>
        <end position="203"/>
    </location>
</feature>
<reference evidence="3" key="3">
    <citation type="submission" date="2025-08" db="UniProtKB">
        <authorList>
            <consortium name="RefSeq"/>
        </authorList>
    </citation>
    <scope>IDENTIFICATION</scope>
    <source>
        <strain evidence="3">CBS 342.82</strain>
    </source>
</reference>
<keyword evidence="2" id="KW-1185">Reference proteome</keyword>
<dbReference type="GO" id="GO:0006139">
    <property type="term" value="P:nucleobase-containing compound metabolic process"/>
    <property type="evidence" value="ECO:0007669"/>
    <property type="project" value="InterPro"/>
</dbReference>
<dbReference type="Proteomes" id="UP000504637">
    <property type="component" value="Unplaced"/>
</dbReference>
<dbReference type="InterPro" id="IPR036397">
    <property type="entry name" value="RNaseH_sf"/>
</dbReference>
<reference evidence="3" key="2">
    <citation type="submission" date="2020-04" db="EMBL/GenBank/DDBJ databases">
        <authorList>
            <consortium name="NCBI Genome Project"/>
        </authorList>
    </citation>
    <scope>NUCLEOTIDE SEQUENCE</scope>
    <source>
        <strain evidence="3">CBS 342.82</strain>
    </source>
</reference>
<dbReference type="SUPFAM" id="SSF53098">
    <property type="entry name" value="Ribonuclease H-like"/>
    <property type="match status" value="1"/>
</dbReference>
<dbReference type="AlphaFoldDB" id="A0A6J3LRR0"/>
<dbReference type="Gene3D" id="3.30.420.10">
    <property type="entry name" value="Ribonuclease H-like superfamily/Ribonuclease H"/>
    <property type="match status" value="1"/>
</dbReference>
<dbReference type="Pfam" id="PF01612">
    <property type="entry name" value="DNA_pol_A_exo1"/>
    <property type="match status" value="1"/>
</dbReference>
<accession>A0A6J3LRR0</accession>
<evidence type="ECO:0000259" key="1">
    <source>
        <dbReference type="Pfam" id="PF01612"/>
    </source>
</evidence>
<dbReference type="RefSeq" id="XP_033455349.1">
    <property type="nucleotide sequence ID" value="XM_033606671.1"/>
</dbReference>
<evidence type="ECO:0000313" key="2">
    <source>
        <dbReference type="Proteomes" id="UP000504637"/>
    </source>
</evidence>
<dbReference type="OrthoDB" id="26838at2759"/>
<dbReference type="PANTHER" id="PTHR43040">
    <property type="entry name" value="RIBONUCLEASE D"/>
    <property type="match status" value="1"/>
</dbReference>
<dbReference type="InterPro" id="IPR012337">
    <property type="entry name" value="RNaseH-like_sf"/>
</dbReference>
<dbReference type="InterPro" id="IPR002562">
    <property type="entry name" value="3'-5'_exonuclease_dom"/>
</dbReference>
<proteinExistence type="predicted"/>
<name>A0A6J3LRR0_9PEZI</name>
<dbReference type="GO" id="GO:0003676">
    <property type="term" value="F:nucleic acid binding"/>
    <property type="evidence" value="ECO:0007669"/>
    <property type="project" value="InterPro"/>
</dbReference>
<protein>
    <recommendedName>
        <fullName evidence="1">3'-5' exonuclease domain-containing protein</fullName>
    </recommendedName>
</protein>
<dbReference type="GeneID" id="54364471"/>
<dbReference type="GO" id="GO:0008408">
    <property type="term" value="F:3'-5' exonuclease activity"/>
    <property type="evidence" value="ECO:0007669"/>
    <property type="project" value="InterPro"/>
</dbReference>
<gene>
    <name evidence="3" type="ORF">K489DRAFT_391240</name>
</gene>
<reference evidence="3" key="1">
    <citation type="submission" date="2020-01" db="EMBL/GenBank/DDBJ databases">
        <authorList>
            <consortium name="DOE Joint Genome Institute"/>
            <person name="Haridas S."/>
            <person name="Albert R."/>
            <person name="Binder M."/>
            <person name="Bloem J."/>
            <person name="Labutti K."/>
            <person name="Salamov A."/>
            <person name="Andreopoulos B."/>
            <person name="Baker S.E."/>
            <person name="Barry K."/>
            <person name="Bills G."/>
            <person name="Bluhm B.H."/>
            <person name="Cannon C."/>
            <person name="Castanera R."/>
            <person name="Culley D.E."/>
            <person name="Daum C."/>
            <person name="Ezra D."/>
            <person name="Gonzalez J.B."/>
            <person name="Henrissat B."/>
            <person name="Kuo A."/>
            <person name="Liang C."/>
            <person name="Lipzen A."/>
            <person name="Lutzoni F."/>
            <person name="Magnuson J."/>
            <person name="Mondo S."/>
            <person name="Nolan M."/>
            <person name="Ohm R."/>
            <person name="Pangilinan J."/>
            <person name="Park H.-J."/>
            <person name="Ramirez L."/>
            <person name="Alfaro M."/>
            <person name="Sun H."/>
            <person name="Tritt A."/>
            <person name="Yoshinaga Y."/>
            <person name="Zwiers L.-H."/>
            <person name="Turgeon B.G."/>
            <person name="Goodwin S.B."/>
            <person name="Spatafora J.W."/>
            <person name="Crous P.W."/>
            <person name="Grigoriev I.V."/>
        </authorList>
    </citation>
    <scope>NUCLEOTIDE SEQUENCE</scope>
    <source>
        <strain evidence="3">CBS 342.82</strain>
    </source>
</reference>
<dbReference type="PANTHER" id="PTHR43040:SF1">
    <property type="entry name" value="RIBONUCLEASE D"/>
    <property type="match status" value="1"/>
</dbReference>
<sequence>MAISFVNTASKVQDLLQELVLLPSPDVNLFLDVEGTNLCRFGSVSIFTLHERRSGNTHLVDITTLGKDAFTVAAGYENSAQTLTSILENPDIIKVFFGVRNDSNALFHLYGSRFAGVHDLQLMELATRDFSKRVLCGLAKCVEYDAGLGYTNLLTWKRIKAAGVKLFNSSTEESHAVFDKRSLPDALKAYCAQDVTYMLMLYRAYCSKLCDIW</sequence>